<evidence type="ECO:0000313" key="4">
    <source>
        <dbReference type="EMBL" id="GAW94201.1"/>
    </source>
</evidence>
<comment type="cofactor">
    <cofactor evidence="1">
        <name>[4Fe-4S] cluster</name>
        <dbReference type="ChEBI" id="CHEBI:49883"/>
    </cofactor>
</comment>
<dbReference type="Pfam" id="PF06050">
    <property type="entry name" value="HGD-D"/>
    <property type="match status" value="1"/>
</dbReference>
<keyword evidence="5" id="KW-1185">Reference proteome</keyword>
<evidence type="ECO:0000256" key="2">
    <source>
        <dbReference type="ARBA" id="ARBA00005806"/>
    </source>
</evidence>
<reference evidence="5" key="1">
    <citation type="journal article" date="2017" name="Appl. Environ. Microbiol.">
        <title>Genomic Analysis of Calderihabitans maritimus KKC1, a Thermophilic, Hydrogenogenic, Carboxydotrophic Bacterium Isolated from Marine Sediment.</title>
        <authorList>
            <person name="Omae K."/>
            <person name="Yoneda Y."/>
            <person name="Fukuyama Y."/>
            <person name="Yoshida T."/>
            <person name="Sako Y."/>
        </authorList>
    </citation>
    <scope>NUCLEOTIDE SEQUENCE [LARGE SCALE GENOMIC DNA]</scope>
    <source>
        <strain evidence="5">KKC1</strain>
    </source>
</reference>
<dbReference type="GO" id="GO:0051536">
    <property type="term" value="F:iron-sulfur cluster binding"/>
    <property type="evidence" value="ECO:0007669"/>
    <property type="project" value="UniProtKB-KW"/>
</dbReference>
<dbReference type="InterPro" id="IPR047678">
    <property type="entry name" value="YjiM-like"/>
</dbReference>
<accession>A0A1Z5HXY1</accession>
<dbReference type="Gene3D" id="3.40.50.11900">
    <property type="match status" value="1"/>
</dbReference>
<evidence type="ECO:0000313" key="5">
    <source>
        <dbReference type="Proteomes" id="UP000197032"/>
    </source>
</evidence>
<evidence type="ECO:0000256" key="3">
    <source>
        <dbReference type="ARBA" id="ARBA00023014"/>
    </source>
</evidence>
<dbReference type="EMBL" id="BDGJ01000198">
    <property type="protein sequence ID" value="GAW94201.1"/>
    <property type="molecule type" value="Genomic_DNA"/>
</dbReference>
<dbReference type="PANTHER" id="PTHR30548">
    <property type="entry name" value="2-HYDROXYGLUTARYL-COA DEHYDRATASE, D-COMPONENT-RELATED"/>
    <property type="match status" value="1"/>
</dbReference>
<keyword evidence="3" id="KW-0479">Metal-binding</keyword>
<evidence type="ECO:0000256" key="1">
    <source>
        <dbReference type="ARBA" id="ARBA00001966"/>
    </source>
</evidence>
<dbReference type="Gene3D" id="3.40.50.11890">
    <property type="match status" value="1"/>
</dbReference>
<keyword evidence="3" id="KW-0408">Iron</keyword>
<name>A0A1Z5HXY1_9FIRM</name>
<keyword evidence="3" id="KW-0411">Iron-sulfur</keyword>
<proteinExistence type="inferred from homology"/>
<sequence>MSDYRDLWQSLNMDLERHDLLCAALPSLYEEVYLNQPGRPQGMNYFNAVIAEIHGMRVAELAEHRKQGGKVFGTFCVFVPTEIIRAAGGVAIGLCGGSQFWVPDGEKVLPRTVCPLIKASVGAKISRTCPYFESSDMLVGETTCDDKKKAWEILNEYIPTYVMELPQMKREKDRQAWIEEVGIFKGTVEKITGKKIEREHLREAIRVENAKRKALKRLYSFRKNDPVPISGKDALLVTQIAFYDDPQRFVERTEELCSELEERVTSGYGVFKNGAPRIVIAGSPQAIPNWKLHHLIETSGAVVVCEETCTGTRYFEHLVQEEGETLEELLVNLANRYFQINCACFTPNHERVEDILRLVHEYRADGVIHYNLSFCQPYSIEAARVEKALKAKGIPCLRIETDYSEEDIEQIRTRIEAFLEVVR</sequence>
<comment type="similarity">
    <text evidence="2">Belongs to the FldB/FldC dehydratase alpha/beta subunit family.</text>
</comment>
<dbReference type="NCBIfam" id="NF040772">
    <property type="entry name" value="double_cubane"/>
    <property type="match status" value="1"/>
</dbReference>
<dbReference type="GO" id="GO:0016836">
    <property type="term" value="F:hydro-lyase activity"/>
    <property type="evidence" value="ECO:0007669"/>
    <property type="project" value="UniProtKB-ARBA"/>
</dbReference>
<organism evidence="4 5">
    <name type="scientific">Calderihabitans maritimus</name>
    <dbReference type="NCBI Taxonomy" id="1246530"/>
    <lineage>
        <taxon>Bacteria</taxon>
        <taxon>Bacillati</taxon>
        <taxon>Bacillota</taxon>
        <taxon>Clostridia</taxon>
        <taxon>Neomoorellales</taxon>
        <taxon>Calderihabitantaceae</taxon>
        <taxon>Calderihabitans</taxon>
    </lineage>
</organism>
<protein>
    <submittedName>
        <fullName evidence="4">2-hydroxyglutaryl-CoA dehydratase subunit D</fullName>
    </submittedName>
</protein>
<dbReference type="OrthoDB" id="9810278at2"/>
<dbReference type="PANTHER" id="PTHR30548:SF1">
    <property type="entry name" value="DEHYDRATASE SUBUNIT MJ0007-RELATED"/>
    <property type="match status" value="1"/>
</dbReference>
<dbReference type="InterPro" id="IPR010327">
    <property type="entry name" value="FldB/FldC_alpha/beta"/>
</dbReference>
<dbReference type="Gene3D" id="1.20.1270.370">
    <property type="match status" value="1"/>
</dbReference>
<dbReference type="RefSeq" id="WP_088555191.1">
    <property type="nucleotide sequence ID" value="NZ_BDGJ01000198.1"/>
</dbReference>
<dbReference type="AlphaFoldDB" id="A0A1Z5HXY1"/>
<gene>
    <name evidence="4" type="ORF">KKC1_33140</name>
</gene>
<dbReference type="Proteomes" id="UP000197032">
    <property type="component" value="Unassembled WGS sequence"/>
</dbReference>
<comment type="caution">
    <text evidence="4">The sequence shown here is derived from an EMBL/GenBank/DDBJ whole genome shotgun (WGS) entry which is preliminary data.</text>
</comment>